<dbReference type="Pfam" id="PF07699">
    <property type="entry name" value="Ephrin_rec_like"/>
    <property type="match status" value="1"/>
</dbReference>
<dbReference type="PANTHER" id="PTHR11319">
    <property type="entry name" value="G PROTEIN-COUPLED RECEPTOR-RELATED"/>
    <property type="match status" value="1"/>
</dbReference>
<evidence type="ECO:0000313" key="5">
    <source>
        <dbReference type="Proteomes" id="UP000316726"/>
    </source>
</evidence>
<evidence type="ECO:0000259" key="3">
    <source>
        <dbReference type="PROSITE" id="PS50853"/>
    </source>
</evidence>
<keyword evidence="2" id="KW-0732">Signal</keyword>
<dbReference type="SMART" id="SM01411">
    <property type="entry name" value="Ephrin_rec_like"/>
    <property type="match status" value="3"/>
</dbReference>
<proteinExistence type="predicted"/>
<feature type="transmembrane region" description="Helical" evidence="1">
    <location>
        <begin position="444"/>
        <end position="470"/>
    </location>
</feature>
<dbReference type="CDD" id="cd00063">
    <property type="entry name" value="FN3"/>
    <property type="match status" value="1"/>
</dbReference>
<feature type="transmembrane region" description="Helical" evidence="1">
    <location>
        <begin position="688"/>
        <end position="708"/>
    </location>
</feature>
<evidence type="ECO:0000256" key="1">
    <source>
        <dbReference type="SAM" id="Phobius"/>
    </source>
</evidence>
<evidence type="ECO:0000256" key="2">
    <source>
        <dbReference type="SAM" id="SignalP"/>
    </source>
</evidence>
<evidence type="ECO:0000313" key="4">
    <source>
        <dbReference type="EMBL" id="QDZ23822.1"/>
    </source>
</evidence>
<sequence length="879" mass="96723">MMKMMQTGSAGAVLLAVLVLLAPGGLAVKSNDPNDLVAKNTMTGTSVNVEWNAPTCPVGEPGRTHTYVLTVLGPGDTVFFQKDDFPSTACTDDTQALTSATVESMQRYEEYKITVQSRSDGLETSDGENVKVEIVTDVATCHYETDSSVCECKPGEFHSNGKCQQCAADTYSPTGQECLSCPAGATSSPGSEDIADCSCPLNSVNKDGTCICRKGYGGDATDKSKGCKACQIVGYKEVDWNEPCMVCPLGASIPFHISAATSEDQCRCSDGSQLDALSGECRCSPGYHGSAKEATGCNLCPFGTYKDSVGDKETCDDCSSLIGKGATTEELGAVSADSCTCKFGLVRVGNACIDCPPGADCSKREISDVAALPGYWRNSVNSTTWHECEQPLGLHVCENTVQTDDNGVVSGKVCRKGHQGVLCASCEDNYGKNLGVCTECGTGVYLPSIFFVLAFLFFVLVLYVLTYEGVRRIHFIIYPSSGLKVDYTSTSYLKIFINWLQMVSLALYLKIPKNHSLENMFQIQALGQLHPWNFQTFNCMFPLDFFSKFYYAMLVPVGCVVVAFVFSACLLYSGLLGKRPKLLDLTIMNSQILWFLTYCGTTHTIFEIFSCRDIDVGESVLYADPSVSCNTGEYKQAKLYGTLFVCFYCVGLPLQLISQIWWLKDELFERKVFIRYSFFTLNYKEETYWYETFCMVRKFLLILVVTLIKEDTRRQIFLLSLLSVLYLGIHSYVSPFTKHALNELESHALFTMAFTYNVCVLFQDSSAENDNDFEMTFTWSLILLNFAIAVHCCARIVRSFLSLRGLQKREKGEDRKTPKGVDLAGQADQAEGGLDVFLNDTSKKPAHLPENFSAIMRSSVARAPRYSTAVSNPLVADDL</sequence>
<feature type="chain" id="PRO_5022936604" description="Fibronectin type-III domain-containing protein" evidence="2">
    <location>
        <begin position="28"/>
        <end position="879"/>
    </location>
</feature>
<dbReference type="Gene3D" id="2.60.40.10">
    <property type="entry name" value="Immunoglobulins"/>
    <property type="match status" value="1"/>
</dbReference>
<dbReference type="InterPro" id="IPR011641">
    <property type="entry name" value="Tyr-kin_ephrin_A/B_rcpt-like"/>
</dbReference>
<gene>
    <name evidence="4" type="ORF">A3770_11p63400</name>
</gene>
<reference evidence="4 5" key="1">
    <citation type="submission" date="2018-07" db="EMBL/GenBank/DDBJ databases">
        <title>The complete nuclear genome of the prasinophyte Chloropicon primus (CCMP1205).</title>
        <authorList>
            <person name="Pombert J.-F."/>
            <person name="Otis C."/>
            <person name="Turmel M."/>
            <person name="Lemieux C."/>
        </authorList>
    </citation>
    <scope>NUCLEOTIDE SEQUENCE [LARGE SCALE GENOMIC DNA]</scope>
    <source>
        <strain evidence="4 5">CCMP1205</strain>
    </source>
</reference>
<feature type="transmembrane region" description="Helical" evidence="1">
    <location>
        <begin position="639"/>
        <end position="662"/>
    </location>
</feature>
<dbReference type="Proteomes" id="UP000316726">
    <property type="component" value="Chromosome 11"/>
</dbReference>
<dbReference type="EMBL" id="CP031044">
    <property type="protein sequence ID" value="QDZ23822.1"/>
    <property type="molecule type" value="Genomic_DNA"/>
</dbReference>
<keyword evidence="1" id="KW-0812">Transmembrane</keyword>
<dbReference type="AlphaFoldDB" id="A0A5B8MWB5"/>
<dbReference type="PANTHER" id="PTHR11319:SF35">
    <property type="entry name" value="OUTER MEMBRANE PROTEIN PMPC-RELATED"/>
    <property type="match status" value="1"/>
</dbReference>
<keyword evidence="1" id="KW-0472">Membrane</keyword>
<keyword evidence="1" id="KW-1133">Transmembrane helix</keyword>
<protein>
    <recommendedName>
        <fullName evidence="3">Fibronectin type-III domain-containing protein</fullName>
    </recommendedName>
</protein>
<keyword evidence="5" id="KW-1185">Reference proteome</keyword>
<feature type="transmembrane region" description="Helical" evidence="1">
    <location>
        <begin position="777"/>
        <end position="801"/>
    </location>
</feature>
<accession>A0A5B8MWB5</accession>
<dbReference type="InterPro" id="IPR013783">
    <property type="entry name" value="Ig-like_fold"/>
</dbReference>
<dbReference type="OrthoDB" id="18487at2759"/>
<dbReference type="Gene3D" id="2.10.50.10">
    <property type="entry name" value="Tumor Necrosis Factor Receptor, subunit A, domain 2"/>
    <property type="match status" value="1"/>
</dbReference>
<name>A0A5B8MWB5_9CHLO</name>
<dbReference type="SUPFAM" id="SSF49265">
    <property type="entry name" value="Fibronectin type III"/>
    <property type="match status" value="1"/>
</dbReference>
<dbReference type="SUPFAM" id="SSF57184">
    <property type="entry name" value="Growth factor receptor domain"/>
    <property type="match status" value="1"/>
</dbReference>
<feature type="signal peptide" evidence="2">
    <location>
        <begin position="1"/>
        <end position="27"/>
    </location>
</feature>
<feature type="transmembrane region" description="Helical" evidence="1">
    <location>
        <begin position="491"/>
        <end position="511"/>
    </location>
</feature>
<organism evidence="4 5">
    <name type="scientific">Chloropicon primus</name>
    <dbReference type="NCBI Taxonomy" id="1764295"/>
    <lineage>
        <taxon>Eukaryota</taxon>
        <taxon>Viridiplantae</taxon>
        <taxon>Chlorophyta</taxon>
        <taxon>Chloropicophyceae</taxon>
        <taxon>Chloropicales</taxon>
        <taxon>Chloropicaceae</taxon>
        <taxon>Chloropicon</taxon>
    </lineage>
</organism>
<dbReference type="InterPro" id="IPR009030">
    <property type="entry name" value="Growth_fac_rcpt_cys_sf"/>
</dbReference>
<dbReference type="PROSITE" id="PS50853">
    <property type="entry name" value="FN3"/>
    <property type="match status" value="1"/>
</dbReference>
<dbReference type="InterPro" id="IPR036116">
    <property type="entry name" value="FN3_sf"/>
</dbReference>
<dbReference type="InterPro" id="IPR003961">
    <property type="entry name" value="FN3_dom"/>
</dbReference>
<feature type="transmembrane region" description="Helical" evidence="1">
    <location>
        <begin position="715"/>
        <end position="733"/>
    </location>
</feature>
<feature type="domain" description="Fibronectin type-III" evidence="3">
    <location>
        <begin position="32"/>
        <end position="139"/>
    </location>
</feature>
<dbReference type="STRING" id="1764295.A0A5B8MWB5"/>
<feature type="transmembrane region" description="Helical" evidence="1">
    <location>
        <begin position="549"/>
        <end position="572"/>
    </location>
</feature>